<dbReference type="Gene3D" id="3.30.1360.180">
    <property type="match status" value="1"/>
</dbReference>
<dbReference type="InterPro" id="IPR017850">
    <property type="entry name" value="Alkaline_phosphatase_core_sf"/>
</dbReference>
<dbReference type="Proteomes" id="UP000324022">
    <property type="component" value="Unassembled WGS sequence"/>
</dbReference>
<dbReference type="FunFam" id="3.30.1360.180:FF:000003">
    <property type="entry name" value="Type I phosphodiesterase/nucleotide pyrophosphatase family protein"/>
    <property type="match status" value="1"/>
</dbReference>
<dbReference type="OrthoDB" id="415411at2759"/>
<reference evidence="3 4" key="1">
    <citation type="submission" date="2018-03" db="EMBL/GenBank/DDBJ databases">
        <authorList>
            <person name="Guldener U."/>
        </authorList>
    </citation>
    <scope>NUCLEOTIDE SEQUENCE [LARGE SCALE GENOMIC DNA]</scope>
    <source>
        <strain evidence="3 4">NBRC100155</strain>
    </source>
</reference>
<accession>A0A5C3E607</accession>
<proteinExistence type="predicted"/>
<dbReference type="PANTHER" id="PTHR10151:SF120">
    <property type="entry name" value="BIS(5'-ADENOSYL)-TRIPHOSPHATASE"/>
    <property type="match status" value="1"/>
</dbReference>
<gene>
    <name evidence="3" type="ORF">UTRI_03327</name>
</gene>
<feature type="region of interest" description="Disordered" evidence="1">
    <location>
        <begin position="1"/>
        <end position="75"/>
    </location>
</feature>
<dbReference type="Pfam" id="PF01663">
    <property type="entry name" value="Phosphodiest"/>
    <property type="match status" value="1"/>
</dbReference>
<dbReference type="EMBL" id="OOIN01000012">
    <property type="protein sequence ID" value="SPO25962.1"/>
    <property type="molecule type" value="Genomic_DNA"/>
</dbReference>
<dbReference type="Gene3D" id="3.40.720.10">
    <property type="entry name" value="Alkaline Phosphatase, subunit A"/>
    <property type="match status" value="1"/>
</dbReference>
<feature type="compositionally biased region" description="Polar residues" evidence="1">
    <location>
        <begin position="24"/>
        <end position="35"/>
    </location>
</feature>
<dbReference type="GO" id="GO:0017111">
    <property type="term" value="F:ribonucleoside triphosphate phosphatase activity"/>
    <property type="evidence" value="ECO:0007669"/>
    <property type="project" value="TreeGrafter"/>
</dbReference>
<evidence type="ECO:0000256" key="2">
    <source>
        <dbReference type="SAM" id="Phobius"/>
    </source>
</evidence>
<dbReference type="GO" id="GO:0009141">
    <property type="term" value="P:nucleoside triphosphate metabolic process"/>
    <property type="evidence" value="ECO:0007669"/>
    <property type="project" value="TreeGrafter"/>
</dbReference>
<organism evidence="3 4">
    <name type="scientific">Ustilago trichophora</name>
    <dbReference type="NCBI Taxonomy" id="86804"/>
    <lineage>
        <taxon>Eukaryota</taxon>
        <taxon>Fungi</taxon>
        <taxon>Dikarya</taxon>
        <taxon>Basidiomycota</taxon>
        <taxon>Ustilaginomycotina</taxon>
        <taxon>Ustilaginomycetes</taxon>
        <taxon>Ustilaginales</taxon>
        <taxon>Ustilaginaceae</taxon>
        <taxon>Ustilago</taxon>
    </lineage>
</organism>
<dbReference type="GO" id="GO:0047429">
    <property type="term" value="F:nucleoside triphosphate diphosphatase activity"/>
    <property type="evidence" value="ECO:0007669"/>
    <property type="project" value="TreeGrafter"/>
</dbReference>
<keyword evidence="2" id="KW-0812">Transmembrane</keyword>
<evidence type="ECO:0000313" key="4">
    <source>
        <dbReference type="Proteomes" id="UP000324022"/>
    </source>
</evidence>
<dbReference type="SUPFAM" id="SSF53649">
    <property type="entry name" value="Alkaline phosphatase-like"/>
    <property type="match status" value="1"/>
</dbReference>
<dbReference type="InterPro" id="IPR002591">
    <property type="entry name" value="Phosphodiest/P_Trfase"/>
</dbReference>
<feature type="transmembrane region" description="Helical" evidence="2">
    <location>
        <begin position="80"/>
        <end position="99"/>
    </location>
</feature>
<dbReference type="CDD" id="cd16018">
    <property type="entry name" value="Enpp"/>
    <property type="match status" value="1"/>
</dbReference>
<feature type="compositionally biased region" description="Polar residues" evidence="1">
    <location>
        <begin position="55"/>
        <end position="75"/>
    </location>
</feature>
<name>A0A5C3E607_9BASI</name>
<keyword evidence="2" id="KW-0472">Membrane</keyword>
<keyword evidence="4" id="KW-1185">Reference proteome</keyword>
<protein>
    <submittedName>
        <fullName evidence="3">Related to nucleotide diphosphatase</fullName>
    </submittedName>
</protein>
<sequence>MSGIGKRGQGSRSVRHDQPVLGFSSETSRKSQVPGENNKEDVEIDNVAPSCNVEEPNSTTPLLRRSQSARQPEQSPRRTSFVCGLFLPLFLIAALLVIFHSHLTWSSTPTSDLPSSLLPNSTISNGTHTFHRTVLLISLDGAKPTYLTSALAPQLHNLGMSSPNSRKAAFMQPIFPTLTFPNHWALLSGLFASSHGIVGNDFTLASTGQQFYYTSPAKSWNGSWWIGEPIWATAERAGLNSAVLMWPGPPVTSAGFQPRYFQKYESGPEWNLDGRLRKVLEWIDMEGMEERPSLICAYVPDIDQAAHKFGPESGQALSALQRVDAFIGELRRELVDQRNLGKVVDFVVVSDHGMTRTSNDRLVFLDDLLGQKLYGSVDHRDGWPSAGLRFKGTPAEQRAYARQAYEKLSKAQEQNGEGWSLYWREDLPERYHLASSTVEDRLAPLWMIPKLGWSITTHPEMASFADGVYAPVGNHGYDNEEADMRAIFVASGPSFTKTDEEEKGKGWNMDGFRNVEVHNLVSRILGVPESKRAPTNGTWTFWDSHLRAGL</sequence>
<dbReference type="PANTHER" id="PTHR10151">
    <property type="entry name" value="ECTONUCLEOTIDE PYROPHOSPHATASE/PHOSPHODIESTERASE"/>
    <property type="match status" value="1"/>
</dbReference>
<dbReference type="AlphaFoldDB" id="A0A5C3E607"/>
<evidence type="ECO:0000256" key="1">
    <source>
        <dbReference type="SAM" id="MobiDB-lite"/>
    </source>
</evidence>
<evidence type="ECO:0000313" key="3">
    <source>
        <dbReference type="EMBL" id="SPO25962.1"/>
    </source>
</evidence>
<keyword evidence="2" id="KW-1133">Transmembrane helix</keyword>